<comment type="caution">
    <text evidence="2">The sequence shown here is derived from an EMBL/GenBank/DDBJ whole genome shotgun (WGS) entry which is preliminary data.</text>
</comment>
<dbReference type="PROSITE" id="PS51257">
    <property type="entry name" value="PROKAR_LIPOPROTEIN"/>
    <property type="match status" value="1"/>
</dbReference>
<accession>A0ABS7YU33</accession>
<evidence type="ECO:0000256" key="1">
    <source>
        <dbReference type="SAM" id="SignalP"/>
    </source>
</evidence>
<organism evidence="2 3">
    <name type="scientific">Vibrio tritonius</name>
    <dbReference type="NCBI Taxonomy" id="1435069"/>
    <lineage>
        <taxon>Bacteria</taxon>
        <taxon>Pseudomonadati</taxon>
        <taxon>Pseudomonadota</taxon>
        <taxon>Gammaproteobacteria</taxon>
        <taxon>Vibrionales</taxon>
        <taxon>Vibrionaceae</taxon>
        <taxon>Vibrio</taxon>
    </lineage>
</organism>
<gene>
    <name evidence="2" type="ORF">LDJ79_17620</name>
</gene>
<protein>
    <recommendedName>
        <fullName evidence="4">Lipoprotein</fullName>
    </recommendedName>
</protein>
<keyword evidence="1" id="KW-0732">Signal</keyword>
<name>A0ABS7YU33_9VIBR</name>
<reference evidence="3" key="1">
    <citation type="submission" date="2023-07" db="EMBL/GenBank/DDBJ databases">
        <title>Molecular identification of indigenous halophilic bacteria isolated from red sea cost, biodegradation of synthetic dyes and assessment of degraded metabolite toxicity.</title>
        <authorList>
            <person name="Chaieb K."/>
            <person name="Altayb H.N."/>
        </authorList>
    </citation>
    <scope>NUCLEOTIDE SEQUENCE [LARGE SCALE GENOMIC DNA]</scope>
    <source>
        <strain evidence="3">K20</strain>
    </source>
</reference>
<dbReference type="RefSeq" id="WP_225251524.1">
    <property type="nucleotide sequence ID" value="NZ_CP152308.1"/>
</dbReference>
<dbReference type="EMBL" id="JAIWIU010000134">
    <property type="protein sequence ID" value="MCA2017944.1"/>
    <property type="molecule type" value="Genomic_DNA"/>
</dbReference>
<evidence type="ECO:0008006" key="4">
    <source>
        <dbReference type="Google" id="ProtNLM"/>
    </source>
</evidence>
<proteinExistence type="predicted"/>
<feature type="signal peptide" evidence="1">
    <location>
        <begin position="1"/>
        <end position="22"/>
    </location>
</feature>
<feature type="chain" id="PRO_5047213430" description="Lipoprotein" evidence="1">
    <location>
        <begin position="23"/>
        <end position="121"/>
    </location>
</feature>
<dbReference type="Proteomes" id="UP001199044">
    <property type="component" value="Unassembled WGS sequence"/>
</dbReference>
<evidence type="ECO:0000313" key="2">
    <source>
        <dbReference type="EMBL" id="MCA2017944.1"/>
    </source>
</evidence>
<evidence type="ECO:0000313" key="3">
    <source>
        <dbReference type="Proteomes" id="UP001199044"/>
    </source>
</evidence>
<sequence length="121" mass="13222">MKKTMLLGAVLSSLLLTGCAQRVVDFTLASTKNVDLNNGNFIKGQRVQGTDTRPIILVPIGRPEIKEATDEAIEKDHCAVALTNVTADFSSFSLLFGYNRFTVEGDLIIDKNKPGCESWSM</sequence>
<keyword evidence="3" id="KW-1185">Reference proteome</keyword>